<dbReference type="HOGENOM" id="CLU_037628_3_5_11"/>
<dbReference type="InterPro" id="IPR050555">
    <property type="entry name" value="Bact_Solute-Bind_Prot2"/>
</dbReference>
<dbReference type="PANTHER" id="PTHR30036:SF7">
    <property type="entry name" value="ABC TRANSPORTER PERIPLASMIC-BINDING PROTEIN YPHF"/>
    <property type="match status" value="1"/>
</dbReference>
<dbReference type="eggNOG" id="COG1879">
    <property type="taxonomic scope" value="Bacteria"/>
</dbReference>
<dbReference type="SUPFAM" id="SSF53822">
    <property type="entry name" value="Periplasmic binding protein-like I"/>
    <property type="match status" value="1"/>
</dbReference>
<keyword evidence="5" id="KW-1185">Reference proteome</keyword>
<name>A1R671_PAEAT</name>
<dbReference type="EMBL" id="CP000474">
    <property type="protein sequence ID" value="ABM08540.1"/>
    <property type="molecule type" value="Genomic_DNA"/>
</dbReference>
<evidence type="ECO:0000313" key="4">
    <source>
        <dbReference type="EMBL" id="ABM08540.1"/>
    </source>
</evidence>
<comment type="subcellular location">
    <subcellularLocation>
        <location evidence="1">Cell envelope</location>
    </subcellularLocation>
</comment>
<dbReference type="InterPro" id="IPR025997">
    <property type="entry name" value="SBP_2_dom"/>
</dbReference>
<dbReference type="OrthoDB" id="257716at2"/>
<protein>
    <submittedName>
        <fullName evidence="4">ABC-type sugar transport system</fullName>
    </submittedName>
</protein>
<accession>A1R671</accession>
<comment type="similarity">
    <text evidence="2">Belongs to the bacterial solute-binding protein 2 family.</text>
</comment>
<evidence type="ECO:0000256" key="2">
    <source>
        <dbReference type="ARBA" id="ARBA00007639"/>
    </source>
</evidence>
<evidence type="ECO:0000259" key="3">
    <source>
        <dbReference type="Pfam" id="PF13407"/>
    </source>
</evidence>
<evidence type="ECO:0000313" key="5">
    <source>
        <dbReference type="Proteomes" id="UP000000637"/>
    </source>
</evidence>
<proteinExistence type="inferred from homology"/>
<dbReference type="KEGG" id="aau:AAur_1988"/>
<feature type="domain" description="Periplasmic binding protein" evidence="3">
    <location>
        <begin position="100"/>
        <end position="342"/>
    </location>
</feature>
<dbReference type="Proteomes" id="UP000000637">
    <property type="component" value="Chromosome"/>
</dbReference>
<dbReference type="GO" id="GO:0030246">
    <property type="term" value="F:carbohydrate binding"/>
    <property type="evidence" value="ECO:0007669"/>
    <property type="project" value="TreeGrafter"/>
</dbReference>
<sequence length="378" mass="39333">MARLLRTNILMSGQTIDIREVGHHDRGRRCIRGCKVAVRTWESREIMVTVFSWRKAALVAAVVPLVALSACSSTGGREPEAGSGGGGGQVASTERMKIALIAHAPAGDTFWDTVRKGAEEAAAKDNVELLYTSDPEAGRQAQLIEQAVDQKVDGIAVTLATPDALKDALKKATDAGIPIVSFNAGEAASAQLGAFTHFGSNEKLAGEAVGSRLAEGGYKHPVCVIQAQGHVGLEARCAGVKAKVPGTEILYVNGADMTSVESTATAKLQASKDADVIIGLGAPITLTLLKSVTTAGSSAKVASFDLNKELAQKVSDGSVLFTVDQQPWLQGYGAVDALWQNKRGGFKVGGGQSVLTGPAIVDQSNAAEVLTFAEQGIR</sequence>
<dbReference type="Gene3D" id="3.40.50.2300">
    <property type="match status" value="2"/>
</dbReference>
<evidence type="ECO:0000256" key="1">
    <source>
        <dbReference type="ARBA" id="ARBA00004196"/>
    </source>
</evidence>
<dbReference type="STRING" id="290340.AAur_1988"/>
<dbReference type="GO" id="GO:0030288">
    <property type="term" value="C:outer membrane-bounded periplasmic space"/>
    <property type="evidence" value="ECO:0007669"/>
    <property type="project" value="TreeGrafter"/>
</dbReference>
<dbReference type="InterPro" id="IPR028082">
    <property type="entry name" value="Peripla_BP_I"/>
</dbReference>
<keyword evidence="4" id="KW-0813">Transport</keyword>
<reference evidence="4 5" key="1">
    <citation type="journal article" date="2006" name="PLoS Genet.">
        <title>Secrets of soil survival revealed by the genome sequence of Arthrobacter aurescens TC1.</title>
        <authorList>
            <person name="Mongodin E.F."/>
            <person name="Shapir N."/>
            <person name="Daugherty S.C."/>
            <person name="DeBoy R.T."/>
            <person name="Emerson J.B."/>
            <person name="Shvartzbeyn A."/>
            <person name="Radune D."/>
            <person name="Vamathevan J."/>
            <person name="Riggs F."/>
            <person name="Grinberg V."/>
            <person name="Khouri H."/>
            <person name="Wackett L.P."/>
            <person name="Nelson K.E."/>
            <person name="Sadowsky M.J."/>
        </authorList>
    </citation>
    <scope>NUCLEOTIDE SEQUENCE [LARGE SCALE GENOMIC DNA]</scope>
    <source>
        <strain evidence="4 5">TC1</strain>
    </source>
</reference>
<dbReference type="PANTHER" id="PTHR30036">
    <property type="entry name" value="D-XYLOSE-BINDING PERIPLASMIC PROTEIN"/>
    <property type="match status" value="1"/>
</dbReference>
<dbReference type="AlphaFoldDB" id="A1R671"/>
<keyword evidence="4" id="KW-0762">Sugar transport</keyword>
<gene>
    <name evidence="4" type="ordered locus">AAur_1988</name>
</gene>
<organism evidence="4 5">
    <name type="scientific">Paenarthrobacter aurescens (strain TC1)</name>
    <dbReference type="NCBI Taxonomy" id="290340"/>
    <lineage>
        <taxon>Bacteria</taxon>
        <taxon>Bacillati</taxon>
        <taxon>Actinomycetota</taxon>
        <taxon>Actinomycetes</taxon>
        <taxon>Micrococcales</taxon>
        <taxon>Micrococcaceae</taxon>
        <taxon>Paenarthrobacter</taxon>
    </lineage>
</organism>
<dbReference type="Pfam" id="PF13407">
    <property type="entry name" value="Peripla_BP_4"/>
    <property type="match status" value="1"/>
</dbReference>